<dbReference type="HOGENOM" id="CLU_058234_1_1_10"/>
<dbReference type="AlphaFoldDB" id="A0A0E3UXC7"/>
<keyword evidence="2" id="KW-1185">Reference proteome</keyword>
<dbReference type="PATRIC" id="fig|400092.3.peg.2312"/>
<name>A0A0E3UXC7_9BACT</name>
<evidence type="ECO:0000313" key="2">
    <source>
        <dbReference type="Proteomes" id="UP000033109"/>
    </source>
</evidence>
<dbReference type="EMBL" id="CP009621">
    <property type="protein sequence ID" value="AKD03486.1"/>
    <property type="molecule type" value="Genomic_DNA"/>
</dbReference>
<protein>
    <submittedName>
        <fullName evidence="1">Uncharacterized protein</fullName>
    </submittedName>
</protein>
<dbReference type="SUPFAM" id="SSF50956">
    <property type="entry name" value="Thermostable phytase (3-phytase)"/>
    <property type="match status" value="1"/>
</dbReference>
<evidence type="ECO:0000313" key="1">
    <source>
        <dbReference type="EMBL" id="AKD03486.1"/>
    </source>
</evidence>
<organism evidence="1 2">
    <name type="scientific">Pontibacter korlensis</name>
    <dbReference type="NCBI Taxonomy" id="400092"/>
    <lineage>
        <taxon>Bacteria</taxon>
        <taxon>Pseudomonadati</taxon>
        <taxon>Bacteroidota</taxon>
        <taxon>Cytophagia</taxon>
        <taxon>Cytophagales</taxon>
        <taxon>Hymenobacteraceae</taxon>
        <taxon>Pontibacter</taxon>
    </lineage>
</organism>
<dbReference type="OrthoDB" id="9798438at2"/>
<accession>A0A0E3UXC7</accession>
<proteinExistence type="predicted"/>
<sequence>MKLMMKITLLFATTIGLFTLLLHDKLKLAVPSTPDNVEVLAKLPKEVDESSGIVAIATGVYLTHNDSRNKPYLYKQTAAGKTLQTIRLNLSNVDWEDITKDDEGNLYIADTGNNKNNRQDLAIYKVSLANPEQVKAIRFSYEDQKEFPPKEEERNFDSEALFWDNDKLYLVSKDRGRGETAKLYQLPDEPGSYEAQLIGSTKLETKVTAADISPDGKTVVLLGEEELHLFRNYNSVEEFYEGDYEKRDIEGTGKTEAVAFEEEDVLVITSEGGSIYRHNL</sequence>
<reference evidence="1 2" key="1">
    <citation type="journal article" date="2015" name="Sci. Rep.">
        <title>Unraveling adaptation of Pontibacter korlensis to radiation and infertility in desert through complete genome and comparative transcriptomic analysis.</title>
        <authorList>
            <person name="Dai J."/>
            <person name="Dai W."/>
            <person name="Qiu C."/>
            <person name="Yang Z."/>
            <person name="Zhang Y."/>
            <person name="Zhou M."/>
            <person name="Zhang L."/>
            <person name="Fang C."/>
            <person name="Gao Q."/>
            <person name="Yang Q."/>
            <person name="Li X."/>
            <person name="Wang Z."/>
            <person name="Wang Z."/>
            <person name="Jia Z."/>
            <person name="Chen X."/>
        </authorList>
    </citation>
    <scope>NUCLEOTIDE SEQUENCE [LARGE SCALE GENOMIC DNA]</scope>
    <source>
        <strain evidence="1 2">X14-1T</strain>
    </source>
</reference>
<dbReference type="STRING" id="400092.PKOR_10565"/>
<dbReference type="Proteomes" id="UP000033109">
    <property type="component" value="Chromosome"/>
</dbReference>
<gene>
    <name evidence="1" type="ORF">PKOR_10565</name>
</gene>
<dbReference type="KEGG" id="pko:PKOR_10565"/>